<proteinExistence type="predicted"/>
<dbReference type="AlphaFoldDB" id="A0A3M6TZ85"/>
<keyword evidence="2" id="KW-1185">Reference proteome</keyword>
<organism evidence="1 2">
    <name type="scientific">Pocillopora damicornis</name>
    <name type="common">Cauliflower coral</name>
    <name type="synonym">Millepora damicornis</name>
    <dbReference type="NCBI Taxonomy" id="46731"/>
    <lineage>
        <taxon>Eukaryota</taxon>
        <taxon>Metazoa</taxon>
        <taxon>Cnidaria</taxon>
        <taxon>Anthozoa</taxon>
        <taxon>Hexacorallia</taxon>
        <taxon>Scleractinia</taxon>
        <taxon>Astrocoeniina</taxon>
        <taxon>Pocilloporidae</taxon>
        <taxon>Pocillopora</taxon>
    </lineage>
</organism>
<dbReference type="Proteomes" id="UP000275408">
    <property type="component" value="Unassembled WGS sequence"/>
</dbReference>
<sequence>MTKKHFETKALCGQILTSEKSYASISKKSYSSPGWTYIPSIIAFNPGGFTQSFSTGSFYFQLDEVEVFY</sequence>
<comment type="caution">
    <text evidence="1">The sequence shown here is derived from an EMBL/GenBank/DDBJ whole genome shotgun (WGS) entry which is preliminary data.</text>
</comment>
<name>A0A3M6TZ85_POCDA</name>
<evidence type="ECO:0000313" key="2">
    <source>
        <dbReference type="Proteomes" id="UP000275408"/>
    </source>
</evidence>
<reference evidence="1 2" key="1">
    <citation type="journal article" date="2018" name="Sci. Rep.">
        <title>Comparative analysis of the Pocillopora damicornis genome highlights role of immune system in coral evolution.</title>
        <authorList>
            <person name="Cunning R."/>
            <person name="Bay R.A."/>
            <person name="Gillette P."/>
            <person name="Baker A.C."/>
            <person name="Traylor-Knowles N."/>
        </authorList>
    </citation>
    <scope>NUCLEOTIDE SEQUENCE [LARGE SCALE GENOMIC DNA]</scope>
    <source>
        <strain evidence="1">RSMAS</strain>
        <tissue evidence="1">Whole animal</tissue>
    </source>
</reference>
<evidence type="ECO:0000313" key="1">
    <source>
        <dbReference type="EMBL" id="RMX46700.1"/>
    </source>
</evidence>
<dbReference type="EMBL" id="RCHS01002593">
    <property type="protein sequence ID" value="RMX46700.1"/>
    <property type="molecule type" value="Genomic_DNA"/>
</dbReference>
<gene>
    <name evidence="1" type="ORF">pdam_00015687</name>
</gene>
<accession>A0A3M6TZ85</accession>
<protein>
    <submittedName>
        <fullName evidence="1">Uncharacterized protein</fullName>
    </submittedName>
</protein>